<comment type="caution">
    <text evidence="2">The sequence shown here is derived from an EMBL/GenBank/DDBJ whole genome shotgun (WGS) entry which is preliminary data.</text>
</comment>
<sequence>MDAIAYLNIILRLAIWFLLTADFSLSNIIIGVAIALLLPRGATSPSALKDWLRVLWEIIIAIPQAYMEAIEIMLRPHNHEDIVQERVKPCRTPGLVFLDIFLITFTPKTIVTKYHENGWYEVHRVKRKRRNTVRQGDRETR</sequence>
<evidence type="ECO:0000313" key="3">
    <source>
        <dbReference type="Proteomes" id="UP000654482"/>
    </source>
</evidence>
<organism evidence="2 3">
    <name type="scientific">Lusitaniella coriacea LEGE 07157</name>
    <dbReference type="NCBI Taxonomy" id="945747"/>
    <lineage>
        <taxon>Bacteria</taxon>
        <taxon>Bacillati</taxon>
        <taxon>Cyanobacteriota</taxon>
        <taxon>Cyanophyceae</taxon>
        <taxon>Spirulinales</taxon>
        <taxon>Lusitaniellaceae</taxon>
        <taxon>Lusitaniella</taxon>
    </lineage>
</organism>
<name>A0A8J7DXI4_9CYAN</name>
<evidence type="ECO:0000313" key="2">
    <source>
        <dbReference type="EMBL" id="MBE9117076.1"/>
    </source>
</evidence>
<dbReference type="RefSeq" id="WP_194030209.1">
    <property type="nucleotide sequence ID" value="NZ_JADEWZ010000020.1"/>
</dbReference>
<protein>
    <submittedName>
        <fullName evidence="2">Cation:proton antiporter</fullName>
    </submittedName>
</protein>
<gene>
    <name evidence="2" type="ORF">IQ249_14335</name>
</gene>
<reference evidence="2" key="1">
    <citation type="submission" date="2020-10" db="EMBL/GenBank/DDBJ databases">
        <authorList>
            <person name="Castelo-Branco R."/>
            <person name="Eusebio N."/>
            <person name="Adriana R."/>
            <person name="Vieira A."/>
            <person name="Brugerolle De Fraissinette N."/>
            <person name="Rezende De Castro R."/>
            <person name="Schneider M.P."/>
            <person name="Vasconcelos V."/>
            <person name="Leao P.N."/>
        </authorList>
    </citation>
    <scope>NUCLEOTIDE SEQUENCE</scope>
    <source>
        <strain evidence="2">LEGE 07157</strain>
    </source>
</reference>
<proteinExistence type="predicted"/>
<keyword evidence="3" id="KW-1185">Reference proteome</keyword>
<keyword evidence="1" id="KW-0472">Membrane</keyword>
<dbReference type="EMBL" id="JADEWZ010000020">
    <property type="protein sequence ID" value="MBE9117076.1"/>
    <property type="molecule type" value="Genomic_DNA"/>
</dbReference>
<feature type="transmembrane region" description="Helical" evidence="1">
    <location>
        <begin position="15"/>
        <end position="38"/>
    </location>
</feature>
<keyword evidence="1" id="KW-1133">Transmembrane helix</keyword>
<evidence type="ECO:0000256" key="1">
    <source>
        <dbReference type="SAM" id="Phobius"/>
    </source>
</evidence>
<keyword evidence="1" id="KW-0812">Transmembrane</keyword>
<accession>A0A8J7DXI4</accession>
<dbReference type="Proteomes" id="UP000654482">
    <property type="component" value="Unassembled WGS sequence"/>
</dbReference>
<dbReference type="AlphaFoldDB" id="A0A8J7DXI4"/>